<evidence type="ECO:0000256" key="4">
    <source>
        <dbReference type="ARBA" id="ARBA00023172"/>
    </source>
</evidence>
<keyword evidence="2" id="KW-0229">DNA integration</keyword>
<keyword evidence="4" id="KW-0233">DNA recombination</keyword>
<feature type="domain" description="Tyr recombinase" evidence="5">
    <location>
        <begin position="224"/>
        <end position="403"/>
    </location>
</feature>
<dbReference type="InterPro" id="IPR010998">
    <property type="entry name" value="Integrase_recombinase_N"/>
</dbReference>
<dbReference type="Pfam" id="PF20172">
    <property type="entry name" value="DUF6538"/>
    <property type="match status" value="1"/>
</dbReference>
<evidence type="ECO:0000256" key="2">
    <source>
        <dbReference type="ARBA" id="ARBA00022908"/>
    </source>
</evidence>
<gene>
    <name evidence="6" type="ORF">SAMN04487991_2394</name>
</gene>
<dbReference type="PROSITE" id="PS51898">
    <property type="entry name" value="TYR_RECOMBINASE"/>
    <property type="match status" value="1"/>
</dbReference>
<dbReference type="InterPro" id="IPR050090">
    <property type="entry name" value="Tyrosine_recombinase_XerCD"/>
</dbReference>
<keyword evidence="7" id="KW-1185">Reference proteome</keyword>
<dbReference type="GO" id="GO:0015074">
    <property type="term" value="P:DNA integration"/>
    <property type="evidence" value="ECO:0007669"/>
    <property type="project" value="UniProtKB-KW"/>
</dbReference>
<dbReference type="OrthoDB" id="7222937at2"/>
<comment type="similarity">
    <text evidence="1">Belongs to the 'phage' integrase family.</text>
</comment>
<dbReference type="PANTHER" id="PTHR30349:SF64">
    <property type="entry name" value="PROPHAGE INTEGRASE INTD-RELATED"/>
    <property type="match status" value="1"/>
</dbReference>
<evidence type="ECO:0000256" key="1">
    <source>
        <dbReference type="ARBA" id="ARBA00008857"/>
    </source>
</evidence>
<dbReference type="STRING" id="588602.SAMN04487991_2394"/>
<dbReference type="Proteomes" id="UP000199630">
    <property type="component" value="Unassembled WGS sequence"/>
</dbReference>
<dbReference type="SUPFAM" id="SSF56349">
    <property type="entry name" value="DNA breaking-rejoining enzymes"/>
    <property type="match status" value="1"/>
</dbReference>
<dbReference type="Pfam" id="PF00589">
    <property type="entry name" value="Phage_integrase"/>
    <property type="match status" value="1"/>
</dbReference>
<accession>A0A1I3SDK9</accession>
<dbReference type="EMBL" id="FORH01000004">
    <property type="protein sequence ID" value="SFJ55699.1"/>
    <property type="molecule type" value="Genomic_DNA"/>
</dbReference>
<evidence type="ECO:0000259" key="5">
    <source>
        <dbReference type="PROSITE" id="PS51898"/>
    </source>
</evidence>
<dbReference type="AlphaFoldDB" id="A0A1I3SDK9"/>
<dbReference type="InterPro" id="IPR013762">
    <property type="entry name" value="Integrase-like_cat_sf"/>
</dbReference>
<dbReference type="PANTHER" id="PTHR30349">
    <property type="entry name" value="PHAGE INTEGRASE-RELATED"/>
    <property type="match status" value="1"/>
</dbReference>
<evidence type="ECO:0000313" key="7">
    <source>
        <dbReference type="Proteomes" id="UP000199630"/>
    </source>
</evidence>
<dbReference type="InterPro" id="IPR002104">
    <property type="entry name" value="Integrase_catalytic"/>
</dbReference>
<name>A0A1I3SDK9_9RHOB</name>
<organism evidence="6 7">
    <name type="scientific">Celeribacter neptunius</name>
    <dbReference type="NCBI Taxonomy" id="588602"/>
    <lineage>
        <taxon>Bacteria</taxon>
        <taxon>Pseudomonadati</taxon>
        <taxon>Pseudomonadota</taxon>
        <taxon>Alphaproteobacteria</taxon>
        <taxon>Rhodobacterales</taxon>
        <taxon>Roseobacteraceae</taxon>
        <taxon>Celeribacter</taxon>
    </lineage>
</organism>
<keyword evidence="3" id="KW-0238">DNA-binding</keyword>
<sequence length="413" mass="46496">MSAKIKYAYLRHNTWIYRRTYPKPLQPVLGSALKRSLRTSDARTAQSRVKDLNATYDRIVMEAENQLKEANQEPSDRLDVTLPRFKRLRLIGEQEVGALASTYLAAAYQRLRPGSYKSVRFAMELLSSHLGAQKIGELSPSTGREVLALIGQLSPNIRKYAEAQGQSLSQLAELSQTLEGISLTPQTQRRIWEQMSAFLDWCVEQGESDTNPWEKLKVNAPPEPDPHRVLTDKQVVILLAEKDRALHGALLFGLLTGLRSGEICGLMAEDVTQKGNLGWFVMVRPNAVRLLKSKAAEREVPLHPVLEQYLDGSYGRQGRLFPSLSVDRVVKSYAKLRSLHPELSGTVFHSTRKWFVTQCERTGVPEHFTAALVGHQSARSQNRLTYGLYSAGINDEQKREIIDQLRLPVEVSP</sequence>
<dbReference type="GO" id="GO:0003677">
    <property type="term" value="F:DNA binding"/>
    <property type="evidence" value="ECO:0007669"/>
    <property type="project" value="UniProtKB-KW"/>
</dbReference>
<dbReference type="Gene3D" id="1.10.150.130">
    <property type="match status" value="1"/>
</dbReference>
<dbReference type="Gene3D" id="1.10.443.10">
    <property type="entry name" value="Intergrase catalytic core"/>
    <property type="match status" value="1"/>
</dbReference>
<evidence type="ECO:0000256" key="3">
    <source>
        <dbReference type="ARBA" id="ARBA00023125"/>
    </source>
</evidence>
<evidence type="ECO:0000313" key="6">
    <source>
        <dbReference type="EMBL" id="SFJ55699.1"/>
    </source>
</evidence>
<reference evidence="7" key="1">
    <citation type="submission" date="2016-10" db="EMBL/GenBank/DDBJ databases">
        <authorList>
            <person name="Varghese N."/>
            <person name="Submissions S."/>
        </authorList>
    </citation>
    <scope>NUCLEOTIDE SEQUENCE [LARGE SCALE GENOMIC DNA]</scope>
    <source>
        <strain evidence="7">DSM 26471</strain>
    </source>
</reference>
<dbReference type="RefSeq" id="WP_090060922.1">
    <property type="nucleotide sequence ID" value="NZ_FORH01000004.1"/>
</dbReference>
<dbReference type="InterPro" id="IPR046668">
    <property type="entry name" value="DUF6538"/>
</dbReference>
<dbReference type="GO" id="GO:0006310">
    <property type="term" value="P:DNA recombination"/>
    <property type="evidence" value="ECO:0007669"/>
    <property type="project" value="UniProtKB-KW"/>
</dbReference>
<proteinExistence type="inferred from homology"/>
<dbReference type="InterPro" id="IPR011010">
    <property type="entry name" value="DNA_brk_join_enz"/>
</dbReference>
<protein>
    <submittedName>
        <fullName evidence="6">Phage integrase family protein</fullName>
    </submittedName>
</protein>